<feature type="compositionally biased region" description="Gly residues" evidence="1">
    <location>
        <begin position="272"/>
        <end position="303"/>
    </location>
</feature>
<gene>
    <name evidence="2" type="ORF">Vretimale_10518</name>
</gene>
<feature type="region of interest" description="Disordered" evidence="1">
    <location>
        <begin position="25"/>
        <end position="53"/>
    </location>
</feature>
<dbReference type="Gene3D" id="3.60.10.10">
    <property type="entry name" value="Endonuclease/exonuclease/phosphatase"/>
    <property type="match status" value="1"/>
</dbReference>
<dbReference type="SUPFAM" id="SSF56219">
    <property type="entry name" value="DNase I-like"/>
    <property type="match status" value="1"/>
</dbReference>
<organism evidence="2 3">
    <name type="scientific">Volvox reticuliferus</name>
    <dbReference type="NCBI Taxonomy" id="1737510"/>
    <lineage>
        <taxon>Eukaryota</taxon>
        <taxon>Viridiplantae</taxon>
        <taxon>Chlorophyta</taxon>
        <taxon>core chlorophytes</taxon>
        <taxon>Chlorophyceae</taxon>
        <taxon>CS clade</taxon>
        <taxon>Chlamydomonadales</taxon>
        <taxon>Volvocaceae</taxon>
        <taxon>Volvox</taxon>
    </lineage>
</organism>
<dbReference type="PANTHER" id="PTHR12121:SF100">
    <property type="entry name" value="POLY(A)-SPECIFIC RIBONUCLEASE"/>
    <property type="match status" value="1"/>
</dbReference>
<name>A0A8J4GFJ9_9CHLO</name>
<evidence type="ECO:0000256" key="1">
    <source>
        <dbReference type="SAM" id="MobiDB-lite"/>
    </source>
</evidence>
<accession>A0A8J4GFJ9</accession>
<dbReference type="InterPro" id="IPR050410">
    <property type="entry name" value="CCR4/nocturin_mRNA_transcr"/>
</dbReference>
<feature type="compositionally biased region" description="Gly residues" evidence="1">
    <location>
        <begin position="27"/>
        <end position="52"/>
    </location>
</feature>
<evidence type="ECO:0000313" key="3">
    <source>
        <dbReference type="Proteomes" id="UP000722791"/>
    </source>
</evidence>
<dbReference type="EMBL" id="BNCQ01000020">
    <property type="protein sequence ID" value="GIM06114.1"/>
    <property type="molecule type" value="Genomic_DNA"/>
</dbReference>
<feature type="region of interest" description="Disordered" evidence="1">
    <location>
        <begin position="245"/>
        <end position="314"/>
    </location>
</feature>
<protein>
    <recommendedName>
        <fullName evidence="4">Endonuclease/exonuclease/phosphatase domain-containing protein</fullName>
    </recommendedName>
</protein>
<evidence type="ECO:0000313" key="2">
    <source>
        <dbReference type="EMBL" id="GIM06114.1"/>
    </source>
</evidence>
<feature type="non-terminal residue" evidence="2">
    <location>
        <position position="358"/>
    </location>
</feature>
<evidence type="ECO:0008006" key="4">
    <source>
        <dbReference type="Google" id="ProtNLM"/>
    </source>
</evidence>
<comment type="caution">
    <text evidence="2">The sequence shown here is derived from an EMBL/GenBank/DDBJ whole genome shotgun (WGS) entry which is preliminary data.</text>
</comment>
<dbReference type="InterPro" id="IPR036691">
    <property type="entry name" value="Endo/exonu/phosph_ase_sf"/>
</dbReference>
<dbReference type="AlphaFoldDB" id="A0A8J4GFJ9"/>
<dbReference type="PANTHER" id="PTHR12121">
    <property type="entry name" value="CARBON CATABOLITE REPRESSOR PROTEIN 4"/>
    <property type="match status" value="1"/>
</dbReference>
<reference evidence="2" key="1">
    <citation type="journal article" date="2021" name="Proc. Natl. Acad. Sci. U.S.A.">
        <title>Three genomes in the algal genus Volvox reveal the fate of a haploid sex-determining region after a transition to homothallism.</title>
        <authorList>
            <person name="Yamamoto K."/>
            <person name="Hamaji T."/>
            <person name="Kawai-Toyooka H."/>
            <person name="Matsuzaki R."/>
            <person name="Takahashi F."/>
            <person name="Nishimura Y."/>
            <person name="Kawachi M."/>
            <person name="Noguchi H."/>
            <person name="Minakuchi Y."/>
            <person name="Umen J.G."/>
            <person name="Toyoda A."/>
            <person name="Nozaki H."/>
        </authorList>
    </citation>
    <scope>NUCLEOTIDE SEQUENCE</scope>
    <source>
        <strain evidence="2">NIES-3785</strain>
    </source>
</reference>
<proteinExistence type="predicted"/>
<sequence length="358" mass="36902">AIDTADGGNWGRGSEKVCGVETNDCGSGSGSGGGSGGGGGGDGGESGSGRGVDGVDVNSGNEMFLIGTTHLWWDPRVPEVKVGEAHQLCRAVVEFLRTQGFQRPQDVPLVLCGDWNTRWLIFRTDRYDRVASGGCLVGGVYELMTRGSLAAQHPHHPSMRQYTDEAVELHTSGLRLASAYLVANGREPAATVISHSFRDCLDYVWVSRGHWAVTTTLNMPYRYGSDPRADEPARGRAGVNTNRAALKGYGDEGDGVTSSQCSEEGGTAVDGSSGGGSGDNGGGVSGGGRGGSSSSGSGGGSGSSGDDSSRMSWALGMPGCGGVWEMPALPNAEWPSDHLAVGVELVLLQRRGTVPPKP</sequence>
<dbReference type="GO" id="GO:0000175">
    <property type="term" value="F:3'-5'-RNA exonuclease activity"/>
    <property type="evidence" value="ECO:0007669"/>
    <property type="project" value="TreeGrafter"/>
</dbReference>
<dbReference type="Proteomes" id="UP000722791">
    <property type="component" value="Unassembled WGS sequence"/>
</dbReference>